<reference evidence="2 3" key="1">
    <citation type="journal article" date="2019" name="Genome Biol. Evol.">
        <title>Insights into the evolution of the New World diploid cottons (Gossypium, subgenus Houzingenia) based on genome sequencing.</title>
        <authorList>
            <person name="Grover C.E."/>
            <person name="Arick M.A. 2nd"/>
            <person name="Thrash A."/>
            <person name="Conover J.L."/>
            <person name="Sanders W.S."/>
            <person name="Peterson D.G."/>
            <person name="Frelichowski J.E."/>
            <person name="Scheffler J.A."/>
            <person name="Scheffler B.E."/>
            <person name="Wendel J.F."/>
        </authorList>
    </citation>
    <scope>NUCLEOTIDE SEQUENCE [LARGE SCALE GENOMIC DNA]</scope>
    <source>
        <strain evidence="2">27</strain>
        <tissue evidence="2">Leaf</tissue>
    </source>
</reference>
<comment type="caution">
    <text evidence="2">The sequence shown here is derived from an EMBL/GenBank/DDBJ whole genome shotgun (WGS) entry which is preliminary data.</text>
</comment>
<organism evidence="2 3">
    <name type="scientific">Gossypium davidsonii</name>
    <name type="common">Davidson's cotton</name>
    <name type="synonym">Gossypium klotzschianum subsp. davidsonii</name>
    <dbReference type="NCBI Taxonomy" id="34287"/>
    <lineage>
        <taxon>Eukaryota</taxon>
        <taxon>Viridiplantae</taxon>
        <taxon>Streptophyta</taxon>
        <taxon>Embryophyta</taxon>
        <taxon>Tracheophyta</taxon>
        <taxon>Spermatophyta</taxon>
        <taxon>Magnoliopsida</taxon>
        <taxon>eudicotyledons</taxon>
        <taxon>Gunneridae</taxon>
        <taxon>Pentapetalae</taxon>
        <taxon>rosids</taxon>
        <taxon>malvids</taxon>
        <taxon>Malvales</taxon>
        <taxon>Malvaceae</taxon>
        <taxon>Malvoideae</taxon>
        <taxon>Gossypium</taxon>
    </lineage>
</organism>
<evidence type="ECO:0000313" key="3">
    <source>
        <dbReference type="Proteomes" id="UP000593561"/>
    </source>
</evidence>
<evidence type="ECO:0000256" key="1">
    <source>
        <dbReference type="SAM" id="MobiDB-lite"/>
    </source>
</evidence>
<proteinExistence type="predicted"/>
<keyword evidence="3" id="KW-1185">Reference proteome</keyword>
<feature type="region of interest" description="Disordered" evidence="1">
    <location>
        <begin position="22"/>
        <end position="57"/>
    </location>
</feature>
<dbReference type="AlphaFoldDB" id="A0A7J8TEM7"/>
<dbReference type="EMBL" id="JABFAC010246716">
    <property type="protein sequence ID" value="MBA0636626.1"/>
    <property type="molecule type" value="Genomic_DNA"/>
</dbReference>
<sequence>MQETGPMLQEFVRMNGLRTPSYPPGIFRPTPTHQNEGKILRRKVLLKSTLKRRTSSK</sequence>
<dbReference type="Proteomes" id="UP000593561">
    <property type="component" value="Unassembled WGS sequence"/>
</dbReference>
<gene>
    <name evidence="2" type="ORF">Godav_026049</name>
</gene>
<accession>A0A7J8TEM7</accession>
<name>A0A7J8TEM7_GOSDV</name>
<evidence type="ECO:0000313" key="2">
    <source>
        <dbReference type="EMBL" id="MBA0636626.1"/>
    </source>
</evidence>
<feature type="compositionally biased region" description="Basic residues" evidence="1">
    <location>
        <begin position="40"/>
        <end position="57"/>
    </location>
</feature>
<protein>
    <submittedName>
        <fullName evidence="2">Uncharacterized protein</fullName>
    </submittedName>
</protein>